<gene>
    <name evidence="1" type="ORF">AMQ22_01563</name>
</gene>
<organism evidence="1 2">
    <name type="scientific">Candidatus Methanofastidiosum methylothiophilum</name>
    <dbReference type="NCBI Taxonomy" id="1705564"/>
    <lineage>
        <taxon>Archaea</taxon>
        <taxon>Methanobacteriati</taxon>
        <taxon>Methanobacteriota</taxon>
        <taxon>Stenosarchaea group</taxon>
        <taxon>Candidatus Methanofastidiosia</taxon>
        <taxon>Candidatus Methanofastidiosales</taxon>
        <taxon>Candidatus Methanofastidiosaceae</taxon>
        <taxon>Candidatus Methanofastidiosum</taxon>
    </lineage>
</organism>
<evidence type="ECO:0000313" key="2">
    <source>
        <dbReference type="Proteomes" id="UP000075398"/>
    </source>
</evidence>
<name>A0A150IYD8_9EURY</name>
<protein>
    <recommendedName>
        <fullName evidence="3">Telomeric repeat-binding factor 2</fullName>
    </recommendedName>
</protein>
<dbReference type="AlphaFoldDB" id="A0A150IYD8"/>
<dbReference type="EMBL" id="LNGC01000085">
    <property type="protein sequence ID" value="KYC49848.1"/>
    <property type="molecule type" value="Genomic_DNA"/>
</dbReference>
<comment type="caution">
    <text evidence="1">The sequence shown here is derived from an EMBL/GenBank/DDBJ whole genome shotgun (WGS) entry which is preliminary data.</text>
</comment>
<reference evidence="1 2" key="1">
    <citation type="journal article" date="2016" name="ISME J.">
        <title>Chasing the elusive Euryarchaeota class WSA2: genomes reveal a uniquely fastidious methyl-reducing methanogen.</title>
        <authorList>
            <person name="Nobu M.K."/>
            <person name="Narihiro T."/>
            <person name="Kuroda K."/>
            <person name="Mei R."/>
            <person name="Liu W.T."/>
        </authorList>
    </citation>
    <scope>NUCLEOTIDE SEQUENCE [LARGE SCALE GENOMIC DNA]</scope>
    <source>
        <strain evidence="1">U1lsi0528_Bin055</strain>
    </source>
</reference>
<sequence length="170" mass="19338">MKEQSIKLINLFLITMLCASCSTVMVYTKHITSLENVIFTELTLTNEGEDDYDIPLEDNVPSKKYMPIRRINVPDGYDAFVLIFGMRNLSDTNISVELKSFSLKCCGNYFEPVATNTLKNNSWIIGLGQKDSKEYSDSRVVYLVYLIPKGCTPEIIVMGKYAIQEIPIRK</sequence>
<proteinExistence type="predicted"/>
<evidence type="ECO:0008006" key="3">
    <source>
        <dbReference type="Google" id="ProtNLM"/>
    </source>
</evidence>
<accession>A0A150IYD8</accession>
<evidence type="ECO:0000313" key="1">
    <source>
        <dbReference type="EMBL" id="KYC49848.1"/>
    </source>
</evidence>
<dbReference type="Proteomes" id="UP000075398">
    <property type="component" value="Unassembled WGS sequence"/>
</dbReference>